<name>A0A3S0ZN80_ELYCH</name>
<accession>A0A3S0ZN80</accession>
<dbReference type="PANTHER" id="PTHR16897:SF2">
    <property type="entry name" value="OS03G0226600 PROTEIN"/>
    <property type="match status" value="1"/>
</dbReference>
<evidence type="ECO:0000259" key="1">
    <source>
        <dbReference type="PROSITE" id="PS50853"/>
    </source>
</evidence>
<organism evidence="2 3">
    <name type="scientific">Elysia chlorotica</name>
    <name type="common">Eastern emerald elysia</name>
    <name type="synonym">Sea slug</name>
    <dbReference type="NCBI Taxonomy" id="188477"/>
    <lineage>
        <taxon>Eukaryota</taxon>
        <taxon>Metazoa</taxon>
        <taxon>Spiralia</taxon>
        <taxon>Lophotrochozoa</taxon>
        <taxon>Mollusca</taxon>
        <taxon>Gastropoda</taxon>
        <taxon>Heterobranchia</taxon>
        <taxon>Euthyneura</taxon>
        <taxon>Panpulmonata</taxon>
        <taxon>Sacoglossa</taxon>
        <taxon>Placobranchoidea</taxon>
        <taxon>Plakobranchidae</taxon>
        <taxon>Elysia</taxon>
    </lineage>
</organism>
<dbReference type="PROSITE" id="PS50853">
    <property type="entry name" value="FN3"/>
    <property type="match status" value="1"/>
</dbReference>
<dbReference type="Gene3D" id="2.60.40.10">
    <property type="entry name" value="Immunoglobulins"/>
    <property type="match status" value="1"/>
</dbReference>
<keyword evidence="3" id="KW-1185">Reference proteome</keyword>
<comment type="caution">
    <text evidence="2">The sequence shown here is derived from an EMBL/GenBank/DDBJ whole genome shotgun (WGS) entry which is preliminary data.</text>
</comment>
<feature type="non-terminal residue" evidence="2">
    <location>
        <position position="600"/>
    </location>
</feature>
<dbReference type="InterPro" id="IPR003961">
    <property type="entry name" value="FN3_dom"/>
</dbReference>
<dbReference type="EMBL" id="RQTK01000263">
    <property type="protein sequence ID" value="RUS82965.1"/>
    <property type="molecule type" value="Genomic_DNA"/>
</dbReference>
<dbReference type="Proteomes" id="UP000271974">
    <property type="component" value="Unassembled WGS sequence"/>
</dbReference>
<feature type="domain" description="Fibronectin type-III" evidence="1">
    <location>
        <begin position="363"/>
        <end position="463"/>
    </location>
</feature>
<proteinExistence type="predicted"/>
<dbReference type="OrthoDB" id="10042078at2759"/>
<dbReference type="InterPro" id="IPR013783">
    <property type="entry name" value="Ig-like_fold"/>
</dbReference>
<sequence>MFWDGPDDYVTHYDFTAPDLTPYCNCCYDAVPSGTCESTCGGCSTYRSNNLVPSAGRRKRQVNQVMQLTSGQRQTMTNTGNVNSITVQAAINPSQPACGMQIYKVSGSTGRLVLWCTFSDATSYEPRFEDLDLDFNPSSGFHHYSIDMYSVADEAVSPTWCMGVSIDRGDTAVSLCGLPTLTSNTTLGLTVWNWKNFIPTIDPSSVFSSLWNAEATFRNMIMPAAKENACRYKRPFRGGNHGFVAFEAGIGSSNLLDDIVPFQRVNDPCIPCVDDCNRYQCNSNCSATTTSTITLTLSGLNLPVNFTDSSGNEKPKSYFFTVRGVLGSGVSVLASSDGFNIDTTPPELDTADLVYLDISHDGEIRPATKFYGSNTSMTAAWECTDPESNIVNYEWAIGTTVGGEEVQNYTSVGTLTEATNANLTGLLDDGATYYVSMRCTNGAGLTSSHQDSTGIIITMTPPALPGVSVGLVSMSTISANTVPAGARRTSSQTGFSLDFTVSTDPDINEYYLLICSTDTECDDVFRETLISNRQSGRLTISNGRLLKDSNQLFELQQVLPSYDAGNAAAVNSAAFRMEPGRQLFPYIKGCNEAQCSVQSM</sequence>
<gene>
    <name evidence="2" type="ORF">EGW08_009250</name>
</gene>
<reference evidence="2 3" key="1">
    <citation type="submission" date="2019-01" db="EMBL/GenBank/DDBJ databases">
        <title>A draft genome assembly of the solar-powered sea slug Elysia chlorotica.</title>
        <authorList>
            <person name="Cai H."/>
            <person name="Li Q."/>
            <person name="Fang X."/>
            <person name="Li J."/>
            <person name="Curtis N.E."/>
            <person name="Altenburger A."/>
            <person name="Shibata T."/>
            <person name="Feng M."/>
            <person name="Maeda T."/>
            <person name="Schwartz J.A."/>
            <person name="Shigenobu S."/>
            <person name="Lundholm N."/>
            <person name="Nishiyama T."/>
            <person name="Yang H."/>
            <person name="Hasebe M."/>
            <person name="Li S."/>
            <person name="Pierce S.K."/>
            <person name="Wang J."/>
        </authorList>
    </citation>
    <scope>NUCLEOTIDE SEQUENCE [LARGE SCALE GENOMIC DNA]</scope>
    <source>
        <strain evidence="2">EC2010</strain>
        <tissue evidence="2">Whole organism of an adult</tissue>
    </source>
</reference>
<protein>
    <recommendedName>
        <fullName evidence="1">Fibronectin type-III domain-containing protein</fullName>
    </recommendedName>
</protein>
<evidence type="ECO:0000313" key="3">
    <source>
        <dbReference type="Proteomes" id="UP000271974"/>
    </source>
</evidence>
<evidence type="ECO:0000313" key="2">
    <source>
        <dbReference type="EMBL" id="RUS82965.1"/>
    </source>
</evidence>
<dbReference type="PANTHER" id="PTHR16897">
    <property type="entry name" value="OS10G0105400 PROTEIN"/>
    <property type="match status" value="1"/>
</dbReference>
<dbReference type="AlphaFoldDB" id="A0A3S0ZN80"/>